<dbReference type="Pfam" id="PF19771">
    <property type="entry name" value="DUF6257"/>
    <property type="match status" value="1"/>
</dbReference>
<name>A0A401R5H6_STRNR</name>
<dbReference type="AlphaFoldDB" id="A0A401R5H6"/>
<dbReference type="InterPro" id="IPR046224">
    <property type="entry name" value="DUF6257"/>
</dbReference>
<comment type="caution">
    <text evidence="1">The sequence shown here is derived from an EMBL/GenBank/DDBJ whole genome shotgun (WGS) entry which is preliminary data.</text>
</comment>
<gene>
    <name evidence="1" type="ORF">SALB_05651</name>
</gene>
<dbReference type="Proteomes" id="UP000288351">
    <property type="component" value="Unassembled WGS sequence"/>
</dbReference>
<dbReference type="EMBL" id="BHXC01000007">
    <property type="protein sequence ID" value="GCB92876.1"/>
    <property type="molecule type" value="Genomic_DNA"/>
</dbReference>
<sequence length="61" mass="6746">MAQHNQPPLTAAEKVKIAGLTARMCKRSLAGEDVHLGDLQRKVDRILDGAAKRHERESAQQ</sequence>
<protein>
    <submittedName>
        <fullName evidence="1">Uncharacterized protein</fullName>
    </submittedName>
</protein>
<organism evidence="1 2">
    <name type="scientific">Streptomyces noursei</name>
    <name type="common">Streptomyces albulus</name>
    <dbReference type="NCBI Taxonomy" id="1971"/>
    <lineage>
        <taxon>Bacteria</taxon>
        <taxon>Bacillati</taxon>
        <taxon>Actinomycetota</taxon>
        <taxon>Actinomycetes</taxon>
        <taxon>Kitasatosporales</taxon>
        <taxon>Streptomycetaceae</taxon>
        <taxon>Streptomyces</taxon>
    </lineage>
</organism>
<evidence type="ECO:0000313" key="1">
    <source>
        <dbReference type="EMBL" id="GCB92876.1"/>
    </source>
</evidence>
<reference evidence="1 2" key="1">
    <citation type="journal article" date="2019" name="Microbiol. Resour. Announc.">
        <title>Draft Genome Sequence of the Most Traditional epsilon-Poly-l-Lysine Producer, Streptomyces albulus NBRC14147.</title>
        <authorList>
            <person name="Yamanaka K."/>
            <person name="Hamano Y."/>
        </authorList>
    </citation>
    <scope>NUCLEOTIDE SEQUENCE [LARGE SCALE GENOMIC DNA]</scope>
    <source>
        <strain evidence="1 2">NBRC 14147</strain>
    </source>
</reference>
<dbReference type="RefSeq" id="WP_016572033.1">
    <property type="nucleotide sequence ID" value="NZ_BHXC01000007.1"/>
</dbReference>
<proteinExistence type="predicted"/>
<evidence type="ECO:0000313" key="2">
    <source>
        <dbReference type="Proteomes" id="UP000288351"/>
    </source>
</evidence>
<accession>A0A401R5H6</accession>